<gene>
    <name evidence="3" type="ORF">THITH_00190</name>
</gene>
<proteinExistence type="inferred from homology"/>
<dbReference type="InterPro" id="IPR051405">
    <property type="entry name" value="phD/YefM_antitoxin"/>
</dbReference>
<dbReference type="Pfam" id="PF02604">
    <property type="entry name" value="PhdYeFM_antitox"/>
    <property type="match status" value="1"/>
</dbReference>
<dbReference type="STRING" id="713585.THITH_00190"/>
<dbReference type="PANTHER" id="PTHR33713">
    <property type="entry name" value="ANTITOXIN YAFN-RELATED"/>
    <property type="match status" value="1"/>
</dbReference>
<dbReference type="KEGG" id="tti:THITH_00190"/>
<accession>W0DJ88</accession>
<evidence type="ECO:0000313" key="3">
    <source>
        <dbReference type="EMBL" id="AHE96950.1"/>
    </source>
</evidence>
<sequence length="92" mass="10319">MQREAPAMTVRQNLGELINEVQYRHDRIVITKAGKPVAALIDMNLYERIRQMDDEFAAMADEFAQAFTAIPEPEGLAMLDEAVRAARGRAAE</sequence>
<dbReference type="Gene3D" id="3.40.1620.10">
    <property type="entry name" value="YefM-like domain"/>
    <property type="match status" value="1"/>
</dbReference>
<organism evidence="3 4">
    <name type="scientific">Thioalkalivibrio paradoxus ARh 1</name>
    <dbReference type="NCBI Taxonomy" id="713585"/>
    <lineage>
        <taxon>Bacteria</taxon>
        <taxon>Pseudomonadati</taxon>
        <taxon>Pseudomonadota</taxon>
        <taxon>Gammaproteobacteria</taxon>
        <taxon>Chromatiales</taxon>
        <taxon>Ectothiorhodospiraceae</taxon>
        <taxon>Thioalkalivibrio</taxon>
    </lineage>
</organism>
<protein>
    <recommendedName>
        <fullName evidence="2">Antitoxin</fullName>
    </recommendedName>
</protein>
<dbReference type="SUPFAM" id="SSF143120">
    <property type="entry name" value="YefM-like"/>
    <property type="match status" value="1"/>
</dbReference>
<name>W0DJ88_9GAMM</name>
<comment type="similarity">
    <text evidence="1 2">Belongs to the phD/YefM antitoxin family.</text>
</comment>
<dbReference type="OrthoDB" id="9810334at2"/>
<dbReference type="NCBIfam" id="TIGR01552">
    <property type="entry name" value="phd_fam"/>
    <property type="match status" value="1"/>
</dbReference>
<keyword evidence="4" id="KW-1185">Reference proteome</keyword>
<dbReference type="InterPro" id="IPR006442">
    <property type="entry name" value="Antitoxin_Phd/YefM"/>
</dbReference>
<dbReference type="InterPro" id="IPR036165">
    <property type="entry name" value="YefM-like_sf"/>
</dbReference>
<reference evidence="3 4" key="1">
    <citation type="submission" date="2013-12" db="EMBL/GenBank/DDBJ databases">
        <authorList>
            <consortium name="DOE Joint Genome Institute"/>
            <person name="Muyzer G."/>
            <person name="Huntemann M."/>
            <person name="Han J."/>
            <person name="Chen A."/>
            <person name="Kyrpides N."/>
            <person name="Mavromatis K."/>
            <person name="Markowitz V."/>
            <person name="Palaniappan K."/>
            <person name="Ivanova N."/>
            <person name="Schaumberg A."/>
            <person name="Pati A."/>
            <person name="Liolios K."/>
            <person name="Nordberg H.P."/>
            <person name="Cantor M.N."/>
            <person name="Hua S.X."/>
            <person name="Woyke T."/>
        </authorList>
    </citation>
    <scope>NUCLEOTIDE SEQUENCE [LARGE SCALE GENOMIC DNA]</scope>
    <source>
        <strain evidence="3 4">ARh 1</strain>
    </source>
</reference>
<comment type="function">
    <text evidence="2">Antitoxin component of a type II toxin-antitoxin (TA) system.</text>
</comment>
<evidence type="ECO:0000256" key="2">
    <source>
        <dbReference type="RuleBase" id="RU362080"/>
    </source>
</evidence>
<dbReference type="Proteomes" id="UP000005289">
    <property type="component" value="Chromosome"/>
</dbReference>
<dbReference type="PANTHER" id="PTHR33713:SF10">
    <property type="entry name" value="ANTITOXIN YAFN"/>
    <property type="match status" value="1"/>
</dbReference>
<dbReference type="HOGENOM" id="CLU_183512_0_0_6"/>
<evidence type="ECO:0000256" key="1">
    <source>
        <dbReference type="ARBA" id="ARBA00009981"/>
    </source>
</evidence>
<evidence type="ECO:0000313" key="4">
    <source>
        <dbReference type="Proteomes" id="UP000005289"/>
    </source>
</evidence>
<dbReference type="AlphaFoldDB" id="W0DJ88"/>
<dbReference type="EMBL" id="CP007029">
    <property type="protein sequence ID" value="AHE96950.1"/>
    <property type="molecule type" value="Genomic_DNA"/>
</dbReference>